<gene>
    <name evidence="2" type="ORF">Anas_09599</name>
</gene>
<keyword evidence="1" id="KW-0812">Transmembrane</keyword>
<keyword evidence="3" id="KW-1185">Reference proteome</keyword>
<keyword evidence="1" id="KW-0472">Membrane</keyword>
<accession>A0A5N5TED6</accession>
<organism evidence="2 3">
    <name type="scientific">Armadillidium nasatum</name>
    <dbReference type="NCBI Taxonomy" id="96803"/>
    <lineage>
        <taxon>Eukaryota</taxon>
        <taxon>Metazoa</taxon>
        <taxon>Ecdysozoa</taxon>
        <taxon>Arthropoda</taxon>
        <taxon>Crustacea</taxon>
        <taxon>Multicrustacea</taxon>
        <taxon>Malacostraca</taxon>
        <taxon>Eumalacostraca</taxon>
        <taxon>Peracarida</taxon>
        <taxon>Isopoda</taxon>
        <taxon>Oniscidea</taxon>
        <taxon>Crinocheta</taxon>
        <taxon>Armadillidiidae</taxon>
        <taxon>Armadillidium</taxon>
    </lineage>
</organism>
<dbReference type="AlphaFoldDB" id="A0A5N5TED6"/>
<sequence>MTFRLGEVAAWVVASLSLCVLLIVGLTLYMKVAQTEWPQNSEKFDHGPSVSHVGAFEMMPYPKSKKSTFYAEIRKPEETSSTSNDRRSINVISDVLYPMDLDLSIDDEIDNDGRLNSEDTVVTQITN</sequence>
<comment type="caution">
    <text evidence="2">The sequence shown here is derived from an EMBL/GenBank/DDBJ whole genome shotgun (WGS) entry which is preliminary data.</text>
</comment>
<name>A0A5N5TED6_9CRUS</name>
<proteinExistence type="predicted"/>
<evidence type="ECO:0000313" key="2">
    <source>
        <dbReference type="EMBL" id="KAB7505013.1"/>
    </source>
</evidence>
<evidence type="ECO:0000313" key="3">
    <source>
        <dbReference type="Proteomes" id="UP000326759"/>
    </source>
</evidence>
<feature type="transmembrane region" description="Helical" evidence="1">
    <location>
        <begin position="12"/>
        <end position="30"/>
    </location>
</feature>
<dbReference type="Proteomes" id="UP000326759">
    <property type="component" value="Unassembled WGS sequence"/>
</dbReference>
<evidence type="ECO:0000256" key="1">
    <source>
        <dbReference type="SAM" id="Phobius"/>
    </source>
</evidence>
<dbReference type="EMBL" id="SEYY01001980">
    <property type="protein sequence ID" value="KAB7505013.1"/>
    <property type="molecule type" value="Genomic_DNA"/>
</dbReference>
<protein>
    <submittedName>
        <fullName evidence="2">Uncharacterized protein</fullName>
    </submittedName>
</protein>
<feature type="non-terminal residue" evidence="2">
    <location>
        <position position="127"/>
    </location>
</feature>
<reference evidence="2 3" key="1">
    <citation type="journal article" date="2019" name="PLoS Biol.">
        <title>Sex chromosomes control vertical transmission of feminizing Wolbachia symbionts in an isopod.</title>
        <authorList>
            <person name="Becking T."/>
            <person name="Chebbi M.A."/>
            <person name="Giraud I."/>
            <person name="Moumen B."/>
            <person name="Laverre T."/>
            <person name="Caubet Y."/>
            <person name="Peccoud J."/>
            <person name="Gilbert C."/>
            <person name="Cordaux R."/>
        </authorList>
    </citation>
    <scope>NUCLEOTIDE SEQUENCE [LARGE SCALE GENOMIC DNA]</scope>
    <source>
        <strain evidence="2">ANa2</strain>
        <tissue evidence="2">Whole body excluding digestive tract and cuticle</tissue>
    </source>
</reference>
<keyword evidence="1" id="KW-1133">Transmembrane helix</keyword>